<name>A0A150G7D2_GONPE</name>
<protein>
    <recommendedName>
        <fullName evidence="4">Pentacotripeptide-repeat region of PRORP domain-containing protein</fullName>
    </recommendedName>
</protein>
<feature type="compositionally biased region" description="Low complexity" evidence="1">
    <location>
        <begin position="26"/>
        <end position="36"/>
    </location>
</feature>
<comment type="caution">
    <text evidence="2">The sequence shown here is derived from an EMBL/GenBank/DDBJ whole genome shotgun (WGS) entry which is preliminary data.</text>
</comment>
<organism evidence="2 3">
    <name type="scientific">Gonium pectorale</name>
    <name type="common">Green alga</name>
    <dbReference type="NCBI Taxonomy" id="33097"/>
    <lineage>
        <taxon>Eukaryota</taxon>
        <taxon>Viridiplantae</taxon>
        <taxon>Chlorophyta</taxon>
        <taxon>core chlorophytes</taxon>
        <taxon>Chlorophyceae</taxon>
        <taxon>CS clade</taxon>
        <taxon>Chlamydomonadales</taxon>
        <taxon>Volvocaceae</taxon>
        <taxon>Gonium</taxon>
    </lineage>
</organism>
<accession>A0A150G7D2</accession>
<evidence type="ECO:0000256" key="1">
    <source>
        <dbReference type="SAM" id="MobiDB-lite"/>
    </source>
</evidence>
<dbReference type="AlphaFoldDB" id="A0A150G7D2"/>
<evidence type="ECO:0000313" key="2">
    <source>
        <dbReference type="EMBL" id="KXZ45738.1"/>
    </source>
</evidence>
<dbReference type="Proteomes" id="UP000075714">
    <property type="component" value="Unassembled WGS sequence"/>
</dbReference>
<gene>
    <name evidence="2" type="ORF">GPECTOR_51g724</name>
</gene>
<proteinExistence type="predicted"/>
<evidence type="ECO:0000313" key="3">
    <source>
        <dbReference type="Proteomes" id="UP000075714"/>
    </source>
</evidence>
<dbReference type="Gene3D" id="1.25.40.10">
    <property type="entry name" value="Tetratricopeptide repeat domain"/>
    <property type="match status" value="1"/>
</dbReference>
<evidence type="ECO:0008006" key="4">
    <source>
        <dbReference type="Google" id="ProtNLM"/>
    </source>
</evidence>
<dbReference type="InterPro" id="IPR011990">
    <property type="entry name" value="TPR-like_helical_dom_sf"/>
</dbReference>
<keyword evidence="3" id="KW-1185">Reference proteome</keyword>
<dbReference type="OrthoDB" id="544156at2759"/>
<reference evidence="3" key="1">
    <citation type="journal article" date="2016" name="Nat. Commun.">
        <title>The Gonium pectorale genome demonstrates co-option of cell cycle regulation during the evolution of multicellularity.</title>
        <authorList>
            <person name="Hanschen E.R."/>
            <person name="Marriage T.N."/>
            <person name="Ferris P.J."/>
            <person name="Hamaji T."/>
            <person name="Toyoda A."/>
            <person name="Fujiyama A."/>
            <person name="Neme R."/>
            <person name="Noguchi H."/>
            <person name="Minakuchi Y."/>
            <person name="Suzuki M."/>
            <person name="Kawai-Toyooka H."/>
            <person name="Smith D.R."/>
            <person name="Sparks H."/>
            <person name="Anderson J."/>
            <person name="Bakaric R."/>
            <person name="Luria V."/>
            <person name="Karger A."/>
            <person name="Kirschner M.W."/>
            <person name="Durand P.M."/>
            <person name="Michod R.E."/>
            <person name="Nozaki H."/>
            <person name="Olson B.J."/>
        </authorList>
    </citation>
    <scope>NUCLEOTIDE SEQUENCE [LARGE SCALE GENOMIC DNA]</scope>
    <source>
        <strain evidence="3">NIES-2863</strain>
    </source>
</reference>
<sequence length="183" mass="18608">MRSEQDTVAYYSELLRRVAEAAAAAAAPASGASSPSAPSPPSPPFAGSAVPFGPALRAAAARRDLASVSEIVKQMRGLGCTPGADAYAAVIDASIRANKPERVAGLMALMEEERVPPTAAVWEVRLAAATSSGDLEALTGLAEEALLAGVKGFVYKRGVAGISEQVQGRSGEQLKTAQVVACG</sequence>
<dbReference type="EMBL" id="LSYV01000052">
    <property type="protein sequence ID" value="KXZ45738.1"/>
    <property type="molecule type" value="Genomic_DNA"/>
</dbReference>
<feature type="region of interest" description="Disordered" evidence="1">
    <location>
        <begin position="26"/>
        <end position="48"/>
    </location>
</feature>